<gene>
    <name evidence="1" type="ORF">SAMN05660330_01039</name>
</gene>
<sequence length="173" mass="19402">MVKIGRNEKCPCQSGKKYKYCCGRKNQRAAPANSSGQNMKVTLMDGVKRIQEDALAKEPMCRELGVFFFFATAAGDAWMMEMTARDCVQLADNGELLEPPIDENSETIEINWSHVYEVKNKEVVLTAYADKTKGVLADAPSRELSAATRRMLKRFSQEQLAQLHLPAPADQRN</sequence>
<dbReference type="Pfam" id="PF02810">
    <property type="entry name" value="SEC-C"/>
    <property type="match status" value="1"/>
</dbReference>
<evidence type="ECO:0000313" key="1">
    <source>
        <dbReference type="EMBL" id="SDO79488.1"/>
    </source>
</evidence>
<protein>
    <submittedName>
        <fullName evidence="1">SEC-C motif-containing protein</fullName>
    </submittedName>
</protein>
<proteinExistence type="predicted"/>
<dbReference type="RefSeq" id="WP_092220482.1">
    <property type="nucleotide sequence ID" value="NZ_FNJI01000006.1"/>
</dbReference>
<reference evidence="1 2" key="1">
    <citation type="submission" date="2016-10" db="EMBL/GenBank/DDBJ databases">
        <authorList>
            <person name="de Groot N.N."/>
        </authorList>
    </citation>
    <scope>NUCLEOTIDE SEQUENCE [LARGE SCALE GENOMIC DNA]</scope>
    <source>
        <strain evidence="1 2">DSM 12130</strain>
    </source>
</reference>
<dbReference type="Gene3D" id="3.10.450.50">
    <property type="match status" value="1"/>
</dbReference>
<dbReference type="SUPFAM" id="SSF103642">
    <property type="entry name" value="Sec-C motif"/>
    <property type="match status" value="1"/>
</dbReference>
<dbReference type="EMBL" id="FNJI01000006">
    <property type="protein sequence ID" value="SDO79488.1"/>
    <property type="molecule type" value="Genomic_DNA"/>
</dbReference>
<keyword evidence="2" id="KW-1185">Reference proteome</keyword>
<dbReference type="OrthoDB" id="5431394at2"/>
<dbReference type="InterPro" id="IPR004027">
    <property type="entry name" value="SEC_C_motif"/>
</dbReference>
<accession>A0A1H0MGC8</accession>
<name>A0A1H0MGC8_9BACT</name>
<evidence type="ECO:0000313" key="2">
    <source>
        <dbReference type="Proteomes" id="UP000199073"/>
    </source>
</evidence>
<dbReference type="STRING" id="91360.SAMN05660330_01039"/>
<dbReference type="AlphaFoldDB" id="A0A1H0MGC8"/>
<dbReference type="Proteomes" id="UP000199073">
    <property type="component" value="Unassembled WGS sequence"/>
</dbReference>
<organism evidence="1 2">
    <name type="scientific">Desulforhopalus singaporensis</name>
    <dbReference type="NCBI Taxonomy" id="91360"/>
    <lineage>
        <taxon>Bacteria</taxon>
        <taxon>Pseudomonadati</taxon>
        <taxon>Thermodesulfobacteriota</taxon>
        <taxon>Desulfobulbia</taxon>
        <taxon>Desulfobulbales</taxon>
        <taxon>Desulfocapsaceae</taxon>
        <taxon>Desulforhopalus</taxon>
    </lineage>
</organism>